<keyword evidence="1" id="KW-1133">Transmembrane helix</keyword>
<sequence length="111" mass="12276">IYARLAPSLSLSLSPSLIFTPSLPGSLVGVGDVISQQLIERRGLANHSVRRTTKMMSIGFFFVVSLLKSALIQHNFTYTLYKCTQLAKTLAVVQIVAVAWNSYLSWKANKM</sequence>
<keyword evidence="1" id="KW-0812">Transmembrane</keyword>
<dbReference type="Proteomes" id="UP000472260">
    <property type="component" value="Unassembled WGS sequence"/>
</dbReference>
<feature type="transmembrane region" description="Helical" evidence="1">
    <location>
        <begin position="86"/>
        <end position="106"/>
    </location>
</feature>
<protein>
    <submittedName>
        <fullName evidence="2">Uncharacterized protein</fullName>
    </submittedName>
</protein>
<feature type="transmembrane region" description="Helical" evidence="1">
    <location>
        <begin position="55"/>
        <end position="74"/>
    </location>
</feature>
<organism evidence="2 3">
    <name type="scientific">Sinocyclocheilus anshuiensis</name>
    <dbReference type="NCBI Taxonomy" id="1608454"/>
    <lineage>
        <taxon>Eukaryota</taxon>
        <taxon>Metazoa</taxon>
        <taxon>Chordata</taxon>
        <taxon>Craniata</taxon>
        <taxon>Vertebrata</taxon>
        <taxon>Euteleostomi</taxon>
        <taxon>Actinopterygii</taxon>
        <taxon>Neopterygii</taxon>
        <taxon>Teleostei</taxon>
        <taxon>Ostariophysi</taxon>
        <taxon>Cypriniformes</taxon>
        <taxon>Cyprinidae</taxon>
        <taxon>Cyprininae</taxon>
        <taxon>Sinocyclocheilus</taxon>
    </lineage>
</organism>
<reference evidence="2" key="2">
    <citation type="submission" date="2025-09" db="UniProtKB">
        <authorList>
            <consortium name="Ensembl"/>
        </authorList>
    </citation>
    <scope>IDENTIFICATION</scope>
</reference>
<keyword evidence="3" id="KW-1185">Reference proteome</keyword>
<proteinExistence type="predicted"/>
<reference evidence="2" key="1">
    <citation type="submission" date="2025-08" db="UniProtKB">
        <authorList>
            <consortium name="Ensembl"/>
        </authorList>
    </citation>
    <scope>IDENTIFICATION</scope>
</reference>
<keyword evidence="1" id="KW-0472">Membrane</keyword>
<dbReference type="AlphaFoldDB" id="A0A671NVD1"/>
<accession>A0A671NVD1</accession>
<evidence type="ECO:0000313" key="3">
    <source>
        <dbReference type="Proteomes" id="UP000472260"/>
    </source>
</evidence>
<evidence type="ECO:0000256" key="1">
    <source>
        <dbReference type="SAM" id="Phobius"/>
    </source>
</evidence>
<name>A0A671NVD1_9TELE</name>
<evidence type="ECO:0000313" key="2">
    <source>
        <dbReference type="Ensembl" id="ENSSANP00000049646.1"/>
    </source>
</evidence>
<dbReference type="Ensembl" id="ENSSANT00000052787.1">
    <property type="protein sequence ID" value="ENSSANP00000049646.1"/>
    <property type="gene ID" value="ENSSANG00000024960.1"/>
</dbReference>